<dbReference type="Proteomes" id="UP000011087">
    <property type="component" value="Unassembled WGS sequence"/>
</dbReference>
<gene>
    <name evidence="1" type="ORF">GUITHDRAFT_155871</name>
</gene>
<protein>
    <submittedName>
        <fullName evidence="1 2">Uncharacterized protein</fullName>
    </submittedName>
</protein>
<organism evidence="1">
    <name type="scientific">Guillardia theta (strain CCMP2712)</name>
    <name type="common">Cryptophyte</name>
    <dbReference type="NCBI Taxonomy" id="905079"/>
    <lineage>
        <taxon>Eukaryota</taxon>
        <taxon>Cryptophyceae</taxon>
        <taxon>Pyrenomonadales</taxon>
        <taxon>Geminigeraceae</taxon>
        <taxon>Guillardia</taxon>
    </lineage>
</organism>
<name>L1IDU9_GUITC</name>
<dbReference type="HOGENOM" id="CLU_173644_0_0_1"/>
<reference evidence="3" key="2">
    <citation type="submission" date="2012-11" db="EMBL/GenBank/DDBJ databases">
        <authorList>
            <person name="Kuo A."/>
            <person name="Curtis B.A."/>
            <person name="Tanifuji G."/>
            <person name="Burki F."/>
            <person name="Gruber A."/>
            <person name="Irimia M."/>
            <person name="Maruyama S."/>
            <person name="Arias M.C."/>
            <person name="Ball S.G."/>
            <person name="Gile G.H."/>
            <person name="Hirakawa Y."/>
            <person name="Hopkins J.F."/>
            <person name="Rensing S.A."/>
            <person name="Schmutz J."/>
            <person name="Symeonidi A."/>
            <person name="Elias M."/>
            <person name="Eveleigh R.J."/>
            <person name="Herman E.K."/>
            <person name="Klute M.J."/>
            <person name="Nakayama T."/>
            <person name="Obornik M."/>
            <person name="Reyes-Prieto A."/>
            <person name="Armbrust E.V."/>
            <person name="Aves S.J."/>
            <person name="Beiko R.G."/>
            <person name="Coutinho P."/>
            <person name="Dacks J.B."/>
            <person name="Durnford D.G."/>
            <person name="Fast N.M."/>
            <person name="Green B.R."/>
            <person name="Grisdale C."/>
            <person name="Hempe F."/>
            <person name="Henrissat B."/>
            <person name="Hoppner M.P."/>
            <person name="Ishida K.-I."/>
            <person name="Kim E."/>
            <person name="Koreny L."/>
            <person name="Kroth P.G."/>
            <person name="Liu Y."/>
            <person name="Malik S.-B."/>
            <person name="Maier U.G."/>
            <person name="McRose D."/>
            <person name="Mock T."/>
            <person name="Neilson J.A."/>
            <person name="Onodera N.T."/>
            <person name="Poole A.M."/>
            <person name="Pritham E.J."/>
            <person name="Richards T.A."/>
            <person name="Rocap G."/>
            <person name="Roy S.W."/>
            <person name="Sarai C."/>
            <person name="Schaack S."/>
            <person name="Shirato S."/>
            <person name="Slamovits C.H."/>
            <person name="Spencer D.F."/>
            <person name="Suzuki S."/>
            <person name="Worden A.Z."/>
            <person name="Zauner S."/>
            <person name="Barry K."/>
            <person name="Bell C."/>
            <person name="Bharti A.K."/>
            <person name="Crow J.A."/>
            <person name="Grimwood J."/>
            <person name="Kramer R."/>
            <person name="Lindquist E."/>
            <person name="Lucas S."/>
            <person name="Salamov A."/>
            <person name="McFadden G.I."/>
            <person name="Lane C.E."/>
            <person name="Keeling P.J."/>
            <person name="Gray M.W."/>
            <person name="Grigoriev I.V."/>
            <person name="Archibald J.M."/>
        </authorList>
    </citation>
    <scope>NUCLEOTIDE SEQUENCE</scope>
    <source>
        <strain evidence="3">CCMP2712</strain>
    </source>
</reference>
<keyword evidence="3" id="KW-1185">Reference proteome</keyword>
<dbReference type="RefSeq" id="XP_005820985.1">
    <property type="nucleotide sequence ID" value="XM_005820928.1"/>
</dbReference>
<proteinExistence type="predicted"/>
<accession>L1IDU9</accession>
<dbReference type="AlphaFoldDB" id="L1IDU9"/>
<dbReference type="PaxDb" id="55529-EKX34005"/>
<sequence>MDVVHGKNDAPMHSLRQDLFFHGRDVPSSWSPHPPKTVQAVITVKGSLKLKNAKEGQRRAVLVEGGGGLLLGNIVEAARKARVAGRSFEASGWLADHVEEVLPAD</sequence>
<reference evidence="1 3" key="1">
    <citation type="journal article" date="2012" name="Nature">
        <title>Algal genomes reveal evolutionary mosaicism and the fate of nucleomorphs.</title>
        <authorList>
            <consortium name="DOE Joint Genome Institute"/>
            <person name="Curtis B.A."/>
            <person name="Tanifuji G."/>
            <person name="Burki F."/>
            <person name="Gruber A."/>
            <person name="Irimia M."/>
            <person name="Maruyama S."/>
            <person name="Arias M.C."/>
            <person name="Ball S.G."/>
            <person name="Gile G.H."/>
            <person name="Hirakawa Y."/>
            <person name="Hopkins J.F."/>
            <person name="Kuo A."/>
            <person name="Rensing S.A."/>
            <person name="Schmutz J."/>
            <person name="Symeonidi A."/>
            <person name="Elias M."/>
            <person name="Eveleigh R.J."/>
            <person name="Herman E.K."/>
            <person name="Klute M.J."/>
            <person name="Nakayama T."/>
            <person name="Obornik M."/>
            <person name="Reyes-Prieto A."/>
            <person name="Armbrust E.V."/>
            <person name="Aves S.J."/>
            <person name="Beiko R.G."/>
            <person name="Coutinho P."/>
            <person name="Dacks J.B."/>
            <person name="Durnford D.G."/>
            <person name="Fast N.M."/>
            <person name="Green B.R."/>
            <person name="Grisdale C.J."/>
            <person name="Hempel F."/>
            <person name="Henrissat B."/>
            <person name="Hoppner M.P."/>
            <person name="Ishida K."/>
            <person name="Kim E."/>
            <person name="Koreny L."/>
            <person name="Kroth P.G."/>
            <person name="Liu Y."/>
            <person name="Malik S.B."/>
            <person name="Maier U.G."/>
            <person name="McRose D."/>
            <person name="Mock T."/>
            <person name="Neilson J.A."/>
            <person name="Onodera N.T."/>
            <person name="Poole A.M."/>
            <person name="Pritham E.J."/>
            <person name="Richards T.A."/>
            <person name="Rocap G."/>
            <person name="Roy S.W."/>
            <person name="Sarai C."/>
            <person name="Schaack S."/>
            <person name="Shirato S."/>
            <person name="Slamovits C.H."/>
            <person name="Spencer D.F."/>
            <person name="Suzuki S."/>
            <person name="Worden A.Z."/>
            <person name="Zauner S."/>
            <person name="Barry K."/>
            <person name="Bell C."/>
            <person name="Bharti A.K."/>
            <person name="Crow J.A."/>
            <person name="Grimwood J."/>
            <person name="Kramer R."/>
            <person name="Lindquist E."/>
            <person name="Lucas S."/>
            <person name="Salamov A."/>
            <person name="McFadden G.I."/>
            <person name="Lane C.E."/>
            <person name="Keeling P.J."/>
            <person name="Gray M.W."/>
            <person name="Grigoriev I.V."/>
            <person name="Archibald J.M."/>
        </authorList>
    </citation>
    <scope>NUCLEOTIDE SEQUENCE</scope>
    <source>
        <strain evidence="1 3">CCMP2712</strain>
    </source>
</reference>
<reference evidence="2" key="3">
    <citation type="submission" date="2016-03" db="UniProtKB">
        <authorList>
            <consortium name="EnsemblProtists"/>
        </authorList>
    </citation>
    <scope>IDENTIFICATION</scope>
</reference>
<dbReference type="EMBL" id="JH993122">
    <property type="protein sequence ID" value="EKX34005.1"/>
    <property type="molecule type" value="Genomic_DNA"/>
</dbReference>
<dbReference type="KEGG" id="gtt:GUITHDRAFT_155871"/>
<dbReference type="GeneID" id="17290757"/>
<evidence type="ECO:0000313" key="2">
    <source>
        <dbReference type="EnsemblProtists" id="EKX34005"/>
    </source>
</evidence>
<dbReference type="EnsemblProtists" id="EKX34005">
    <property type="protein sequence ID" value="EKX34005"/>
    <property type="gene ID" value="GUITHDRAFT_155871"/>
</dbReference>
<evidence type="ECO:0000313" key="1">
    <source>
        <dbReference type="EMBL" id="EKX34005.1"/>
    </source>
</evidence>
<evidence type="ECO:0000313" key="3">
    <source>
        <dbReference type="Proteomes" id="UP000011087"/>
    </source>
</evidence>